<feature type="transmembrane region" description="Helical" evidence="6">
    <location>
        <begin position="68"/>
        <end position="85"/>
    </location>
</feature>
<keyword evidence="3 6" id="KW-0812">Transmembrane</keyword>
<evidence type="ECO:0000256" key="3">
    <source>
        <dbReference type="ARBA" id="ARBA00022692"/>
    </source>
</evidence>
<evidence type="ECO:0000256" key="5">
    <source>
        <dbReference type="ARBA" id="ARBA00023136"/>
    </source>
</evidence>
<evidence type="ECO:0000256" key="6">
    <source>
        <dbReference type="SAM" id="Phobius"/>
    </source>
</evidence>
<dbReference type="Pfam" id="PF03788">
    <property type="entry name" value="LrgA"/>
    <property type="match status" value="1"/>
</dbReference>
<name>A0ABW4XSQ8_9GAMM</name>
<dbReference type="EMBL" id="JBHUHT010000017">
    <property type="protein sequence ID" value="MFD2097318.1"/>
    <property type="molecule type" value="Genomic_DNA"/>
</dbReference>
<proteinExistence type="predicted"/>
<feature type="transmembrane region" description="Helical" evidence="6">
    <location>
        <begin position="91"/>
        <end position="117"/>
    </location>
</feature>
<dbReference type="PANTHER" id="PTHR33931">
    <property type="entry name" value="HOLIN-LIKE PROTEIN CIDA-RELATED"/>
    <property type="match status" value="1"/>
</dbReference>
<reference evidence="8" key="1">
    <citation type="journal article" date="2019" name="Int. J. Syst. Evol. Microbiol.">
        <title>The Global Catalogue of Microorganisms (GCM) 10K type strain sequencing project: providing services to taxonomists for standard genome sequencing and annotation.</title>
        <authorList>
            <consortium name="The Broad Institute Genomics Platform"/>
            <consortium name="The Broad Institute Genome Sequencing Center for Infectious Disease"/>
            <person name="Wu L."/>
            <person name="Ma J."/>
        </authorList>
    </citation>
    <scope>NUCLEOTIDE SEQUENCE [LARGE SCALE GENOMIC DNA]</scope>
    <source>
        <strain evidence="8">CGMCC 1.10992</strain>
    </source>
</reference>
<keyword evidence="4 6" id="KW-1133">Transmembrane helix</keyword>
<feature type="transmembrane region" description="Helical" evidence="6">
    <location>
        <begin position="12"/>
        <end position="30"/>
    </location>
</feature>
<dbReference type="RefSeq" id="WP_345340478.1">
    <property type="nucleotide sequence ID" value="NZ_BAABLI010000015.1"/>
</dbReference>
<comment type="subcellular location">
    <subcellularLocation>
        <location evidence="1">Cell membrane</location>
        <topology evidence="1">Multi-pass membrane protein</topology>
    </subcellularLocation>
</comment>
<organism evidence="7 8">
    <name type="scientific">Corallincola platygyrae</name>
    <dbReference type="NCBI Taxonomy" id="1193278"/>
    <lineage>
        <taxon>Bacteria</taxon>
        <taxon>Pseudomonadati</taxon>
        <taxon>Pseudomonadota</taxon>
        <taxon>Gammaproteobacteria</taxon>
        <taxon>Alteromonadales</taxon>
        <taxon>Psychromonadaceae</taxon>
        <taxon>Corallincola</taxon>
    </lineage>
</organism>
<comment type="caution">
    <text evidence="7">The sequence shown here is derived from an EMBL/GenBank/DDBJ whole genome shotgun (WGS) entry which is preliminary data.</text>
</comment>
<sequence length="124" mass="13374">MDFPSLCRHAGSYLSSAIVLLACLFAGRWVADLTQGVLPDSIAGMILLAILLSLGVVKLAWVEAGANFLIRWMALLFVPIGVGLVDNLELLSSSLAAIIVTCLFGTVVIMGLAGWLFQWLERRQ</sequence>
<dbReference type="Proteomes" id="UP001597380">
    <property type="component" value="Unassembled WGS sequence"/>
</dbReference>
<dbReference type="InterPro" id="IPR005538">
    <property type="entry name" value="LrgA/CidA"/>
</dbReference>
<gene>
    <name evidence="7" type="ORF">ACFSJ3_15075</name>
</gene>
<keyword evidence="8" id="KW-1185">Reference proteome</keyword>
<dbReference type="PANTHER" id="PTHR33931:SF5">
    <property type="entry name" value="UPF0299 MEMBRANE PROTEIN YOHJ"/>
    <property type="match status" value="1"/>
</dbReference>
<accession>A0ABW4XSQ8</accession>
<evidence type="ECO:0000256" key="2">
    <source>
        <dbReference type="ARBA" id="ARBA00022475"/>
    </source>
</evidence>
<protein>
    <submittedName>
        <fullName evidence="7">CidA/LrgA family protein</fullName>
    </submittedName>
</protein>
<evidence type="ECO:0000256" key="1">
    <source>
        <dbReference type="ARBA" id="ARBA00004651"/>
    </source>
</evidence>
<feature type="transmembrane region" description="Helical" evidence="6">
    <location>
        <begin position="42"/>
        <end position="61"/>
    </location>
</feature>
<keyword evidence="5 6" id="KW-0472">Membrane</keyword>
<evidence type="ECO:0000313" key="8">
    <source>
        <dbReference type="Proteomes" id="UP001597380"/>
    </source>
</evidence>
<evidence type="ECO:0000313" key="7">
    <source>
        <dbReference type="EMBL" id="MFD2097318.1"/>
    </source>
</evidence>
<keyword evidence="2" id="KW-1003">Cell membrane</keyword>
<evidence type="ECO:0000256" key="4">
    <source>
        <dbReference type="ARBA" id="ARBA00022989"/>
    </source>
</evidence>